<dbReference type="GO" id="GO:0044206">
    <property type="term" value="P:UMP salvage"/>
    <property type="evidence" value="ECO:0007669"/>
    <property type="project" value="UniProtKB-UniRule"/>
</dbReference>
<evidence type="ECO:0000256" key="12">
    <source>
        <dbReference type="ARBA" id="ARBA00030641"/>
    </source>
</evidence>
<dbReference type="SUPFAM" id="SSF52540">
    <property type="entry name" value="P-loop containing nucleoside triphosphate hydrolases"/>
    <property type="match status" value="1"/>
</dbReference>
<evidence type="ECO:0000256" key="5">
    <source>
        <dbReference type="ARBA" id="ARBA00012137"/>
    </source>
</evidence>
<evidence type="ECO:0000256" key="17">
    <source>
        <dbReference type="RuleBase" id="RU003825"/>
    </source>
</evidence>
<dbReference type="RefSeq" id="WP_006904703.1">
    <property type="nucleotide sequence ID" value="NZ_JH976535.1"/>
</dbReference>
<feature type="binding site" evidence="16">
    <location>
        <begin position="10"/>
        <end position="17"/>
    </location>
    <ligand>
        <name>ATP</name>
        <dbReference type="ChEBI" id="CHEBI:30616"/>
    </ligand>
</feature>
<dbReference type="UniPathway" id="UPA00579">
    <property type="reaction ID" value="UER00640"/>
</dbReference>
<proteinExistence type="inferred from homology"/>
<dbReference type="Proteomes" id="UP000005710">
    <property type="component" value="Unassembled WGS sequence"/>
</dbReference>
<dbReference type="CDD" id="cd02023">
    <property type="entry name" value="UMPK"/>
    <property type="match status" value="1"/>
</dbReference>
<organism evidence="20 21">
    <name type="scientific">Thermaerobacter subterraneus DSM 13965</name>
    <dbReference type="NCBI Taxonomy" id="867903"/>
    <lineage>
        <taxon>Bacteria</taxon>
        <taxon>Bacillati</taxon>
        <taxon>Bacillota</taxon>
        <taxon>Clostridia</taxon>
        <taxon>Eubacteriales</taxon>
        <taxon>Clostridiales Family XVII. Incertae Sedis</taxon>
        <taxon>Thermaerobacter</taxon>
    </lineage>
</organism>
<protein>
    <recommendedName>
        <fullName evidence="6 16">Uridine kinase</fullName>
        <ecNumber evidence="5 16">2.7.1.48</ecNumber>
    </recommendedName>
    <alternativeName>
        <fullName evidence="12 16">Cytidine monophosphokinase</fullName>
    </alternativeName>
    <alternativeName>
        <fullName evidence="13 16">Uridine monophosphokinase</fullName>
    </alternativeName>
</protein>
<evidence type="ECO:0000256" key="14">
    <source>
        <dbReference type="ARBA" id="ARBA00047436"/>
    </source>
</evidence>
<dbReference type="GO" id="GO:0004849">
    <property type="term" value="F:uridine kinase activity"/>
    <property type="evidence" value="ECO:0007669"/>
    <property type="project" value="UniProtKB-UniRule"/>
</dbReference>
<dbReference type="PRINTS" id="PR00988">
    <property type="entry name" value="URIDINKINASE"/>
</dbReference>
<evidence type="ECO:0000256" key="6">
    <source>
        <dbReference type="ARBA" id="ARBA00021478"/>
    </source>
</evidence>
<keyword evidence="8 16" id="KW-0808">Transferase</keyword>
<dbReference type="EMBL" id="AENY02000003">
    <property type="protein sequence ID" value="EKP94681.1"/>
    <property type="molecule type" value="Genomic_DNA"/>
</dbReference>
<evidence type="ECO:0000256" key="13">
    <source>
        <dbReference type="ARBA" id="ARBA00031452"/>
    </source>
</evidence>
<evidence type="ECO:0000256" key="1">
    <source>
        <dbReference type="ARBA" id="ARBA00004496"/>
    </source>
</evidence>
<dbReference type="GO" id="GO:0043771">
    <property type="term" value="F:cytidine kinase activity"/>
    <property type="evidence" value="ECO:0007669"/>
    <property type="project" value="RHEA"/>
</dbReference>
<keyword evidence="9 16" id="KW-0547">Nucleotide-binding</keyword>
<keyword evidence="21" id="KW-1185">Reference proteome</keyword>
<dbReference type="AlphaFoldDB" id="K6QDD7"/>
<feature type="compositionally biased region" description="Basic residues" evidence="18">
    <location>
        <begin position="242"/>
        <end position="256"/>
    </location>
</feature>
<dbReference type="Pfam" id="PF00485">
    <property type="entry name" value="PRK"/>
    <property type="match status" value="1"/>
</dbReference>
<comment type="similarity">
    <text evidence="4 16 17">Belongs to the uridine kinase family.</text>
</comment>
<dbReference type="HAMAP" id="MF_00551">
    <property type="entry name" value="Uridine_kinase"/>
    <property type="match status" value="1"/>
</dbReference>
<reference evidence="20" key="1">
    <citation type="submission" date="2010-10" db="EMBL/GenBank/DDBJ databases">
        <authorList>
            <consortium name="US DOE Joint Genome Institute (JGI-PGF)"/>
            <person name="Lucas S."/>
            <person name="Copeland A."/>
            <person name="Lapidus A."/>
            <person name="Bruce D."/>
            <person name="Goodwin L."/>
            <person name="Pitluck S."/>
            <person name="Kyrpides N."/>
            <person name="Mavromatis K."/>
            <person name="Detter J.C."/>
            <person name="Han C."/>
            <person name="Land M."/>
            <person name="Hauser L."/>
            <person name="Markowitz V."/>
            <person name="Cheng J.-F."/>
            <person name="Hugenholtz P."/>
            <person name="Woyke T."/>
            <person name="Wu D."/>
            <person name="Pukall R."/>
            <person name="Wahrenburg C."/>
            <person name="Brambilla E."/>
            <person name="Klenk H.-P."/>
            <person name="Eisen J.A."/>
        </authorList>
    </citation>
    <scope>NUCLEOTIDE SEQUENCE [LARGE SCALE GENOMIC DNA]</scope>
    <source>
        <strain evidence="20">DSM 13965</strain>
    </source>
</reference>
<comment type="caution">
    <text evidence="20">The sequence shown here is derived from an EMBL/GenBank/DDBJ whole genome shotgun (WGS) entry which is preliminary data.</text>
</comment>
<accession>K6QDD7</accession>
<sequence length="282" mass="31205">MAAVVIGIAGGTGSGKSTLVRRIVEHLPGRVAVLPQDAYYLDRRDLPFEERARLNYDHPLAFDTPLLIRHLKELRRGLPIRRPVYDFTQHLRDRRTVRVEPRDVIVVEGILVLADETLRSLMDIKIFVDTDADVRILRRLVRDIEKRGRTMESVISQYLETVKPMHEQFVEPSKRYADLIIPEGGFNRVAVDVLLARIRAALGSQAAALQTGARLPAAPSSLAGVEAGRSPGTAVEGDGTTHKARKRRRRKRRRKAVVAPAAPTPVTTGARADDPAPAPPAP</sequence>
<name>K6QDD7_9FIRM</name>
<dbReference type="STRING" id="867903.ThesuDRAFT_02422"/>
<dbReference type="PANTHER" id="PTHR10285">
    <property type="entry name" value="URIDINE KINASE"/>
    <property type="match status" value="1"/>
</dbReference>
<evidence type="ECO:0000256" key="11">
    <source>
        <dbReference type="ARBA" id="ARBA00022840"/>
    </source>
</evidence>
<evidence type="ECO:0000256" key="7">
    <source>
        <dbReference type="ARBA" id="ARBA00022490"/>
    </source>
</evidence>
<dbReference type="NCBIfam" id="NF004018">
    <property type="entry name" value="PRK05480.1"/>
    <property type="match status" value="1"/>
</dbReference>
<evidence type="ECO:0000256" key="8">
    <source>
        <dbReference type="ARBA" id="ARBA00022679"/>
    </source>
</evidence>
<evidence type="ECO:0000313" key="21">
    <source>
        <dbReference type="Proteomes" id="UP000005710"/>
    </source>
</evidence>
<dbReference type="InterPro" id="IPR026008">
    <property type="entry name" value="Uridine_kinase"/>
</dbReference>
<evidence type="ECO:0000313" key="20">
    <source>
        <dbReference type="EMBL" id="EKP94681.1"/>
    </source>
</evidence>
<feature type="domain" description="Phosphoribulokinase/uridine kinase" evidence="19">
    <location>
        <begin position="5"/>
        <end position="189"/>
    </location>
</feature>
<dbReference type="GO" id="GO:0005737">
    <property type="term" value="C:cytoplasm"/>
    <property type="evidence" value="ECO:0007669"/>
    <property type="project" value="UniProtKB-SubCell"/>
</dbReference>
<keyword evidence="7 16" id="KW-0963">Cytoplasm</keyword>
<gene>
    <name evidence="16" type="primary">udk</name>
    <name evidence="20" type="ORF">ThesuDRAFT_02422</name>
</gene>
<dbReference type="HOGENOM" id="CLU_021278_1_2_9"/>
<feature type="compositionally biased region" description="Low complexity" evidence="18">
    <location>
        <begin position="257"/>
        <end position="270"/>
    </location>
</feature>
<comment type="pathway">
    <text evidence="2 16 17">Pyrimidine metabolism; UMP biosynthesis via salvage pathway; UMP from uridine: step 1/1.</text>
</comment>
<evidence type="ECO:0000256" key="3">
    <source>
        <dbReference type="ARBA" id="ARBA00004784"/>
    </source>
</evidence>
<dbReference type="EC" id="2.7.1.48" evidence="5 16"/>
<comment type="pathway">
    <text evidence="3 16 17">Pyrimidine metabolism; CTP biosynthesis via salvage pathway; CTP from cytidine: step 1/3.</text>
</comment>
<evidence type="ECO:0000256" key="4">
    <source>
        <dbReference type="ARBA" id="ARBA00005408"/>
    </source>
</evidence>
<dbReference type="GO" id="GO:0005524">
    <property type="term" value="F:ATP binding"/>
    <property type="evidence" value="ECO:0007669"/>
    <property type="project" value="UniProtKB-UniRule"/>
</dbReference>
<dbReference type="NCBIfam" id="TIGR00235">
    <property type="entry name" value="udk"/>
    <property type="match status" value="1"/>
</dbReference>
<comment type="catalytic activity">
    <reaction evidence="15 16 17">
        <text>uridine + ATP = UMP + ADP + H(+)</text>
        <dbReference type="Rhea" id="RHEA:16825"/>
        <dbReference type="ChEBI" id="CHEBI:15378"/>
        <dbReference type="ChEBI" id="CHEBI:16704"/>
        <dbReference type="ChEBI" id="CHEBI:30616"/>
        <dbReference type="ChEBI" id="CHEBI:57865"/>
        <dbReference type="ChEBI" id="CHEBI:456216"/>
        <dbReference type="EC" id="2.7.1.48"/>
    </reaction>
</comment>
<feature type="region of interest" description="Disordered" evidence="18">
    <location>
        <begin position="222"/>
        <end position="282"/>
    </location>
</feature>
<evidence type="ECO:0000259" key="19">
    <source>
        <dbReference type="Pfam" id="PF00485"/>
    </source>
</evidence>
<reference evidence="20" key="2">
    <citation type="submission" date="2012-10" db="EMBL/GenBank/DDBJ databases">
        <title>Improved high-quality draft of Thermaerobacter subterraneus C21, DSM 13965.</title>
        <authorList>
            <consortium name="DOE Joint Genome Institute"/>
            <person name="Eisen J."/>
            <person name="Huntemann M."/>
            <person name="Wei C.-L."/>
            <person name="Han J."/>
            <person name="Detter J.C."/>
            <person name="Han C."/>
            <person name="Tapia R."/>
            <person name="Chen A."/>
            <person name="Kyrpides N."/>
            <person name="Mavromatis K."/>
            <person name="Markowitz V."/>
            <person name="Szeto E."/>
            <person name="Ivanova N."/>
            <person name="Mikhailova N."/>
            <person name="Ovchinnikova G."/>
            <person name="Pagani I."/>
            <person name="Pati A."/>
            <person name="Goodwin L."/>
            <person name="Nordberg H.P."/>
            <person name="Cantor M.N."/>
            <person name="Hua S.X."/>
            <person name="Woyke T."/>
            <person name="Eisen J."/>
            <person name="Klenk H.-P."/>
        </authorList>
    </citation>
    <scope>NUCLEOTIDE SEQUENCE [LARGE SCALE GENOMIC DNA]</scope>
    <source>
        <strain evidence="20">DSM 13965</strain>
    </source>
</reference>
<evidence type="ECO:0000256" key="18">
    <source>
        <dbReference type="SAM" id="MobiDB-lite"/>
    </source>
</evidence>
<dbReference type="eggNOG" id="COG0572">
    <property type="taxonomic scope" value="Bacteria"/>
</dbReference>
<evidence type="ECO:0000256" key="15">
    <source>
        <dbReference type="ARBA" id="ARBA00048909"/>
    </source>
</evidence>
<evidence type="ECO:0000256" key="16">
    <source>
        <dbReference type="HAMAP-Rule" id="MF_00551"/>
    </source>
</evidence>
<evidence type="ECO:0000256" key="10">
    <source>
        <dbReference type="ARBA" id="ARBA00022777"/>
    </source>
</evidence>
<dbReference type="Gene3D" id="3.40.50.300">
    <property type="entry name" value="P-loop containing nucleotide triphosphate hydrolases"/>
    <property type="match status" value="1"/>
</dbReference>
<keyword evidence="10 16" id="KW-0418">Kinase</keyword>
<comment type="subcellular location">
    <subcellularLocation>
        <location evidence="1 16 17">Cytoplasm</location>
    </subcellularLocation>
</comment>
<keyword evidence="11 16" id="KW-0067">ATP-binding</keyword>
<dbReference type="GO" id="GO:0044211">
    <property type="term" value="P:CTP salvage"/>
    <property type="evidence" value="ECO:0007669"/>
    <property type="project" value="UniProtKB-UniRule"/>
</dbReference>
<dbReference type="InterPro" id="IPR027417">
    <property type="entry name" value="P-loop_NTPase"/>
</dbReference>
<evidence type="ECO:0000256" key="2">
    <source>
        <dbReference type="ARBA" id="ARBA00004690"/>
    </source>
</evidence>
<dbReference type="InterPro" id="IPR006083">
    <property type="entry name" value="PRK/URK"/>
</dbReference>
<comment type="catalytic activity">
    <reaction evidence="14 17">
        <text>cytidine + ATP = CMP + ADP + H(+)</text>
        <dbReference type="Rhea" id="RHEA:24674"/>
        <dbReference type="ChEBI" id="CHEBI:15378"/>
        <dbReference type="ChEBI" id="CHEBI:17562"/>
        <dbReference type="ChEBI" id="CHEBI:30616"/>
        <dbReference type="ChEBI" id="CHEBI:60377"/>
        <dbReference type="ChEBI" id="CHEBI:456216"/>
        <dbReference type="EC" id="2.7.1.48"/>
    </reaction>
</comment>
<evidence type="ECO:0000256" key="9">
    <source>
        <dbReference type="ARBA" id="ARBA00022741"/>
    </source>
</evidence>
<dbReference type="UniPathway" id="UPA00574">
    <property type="reaction ID" value="UER00637"/>
</dbReference>
<dbReference type="InterPro" id="IPR000764">
    <property type="entry name" value="Uridine_kinase-like"/>
</dbReference>